<dbReference type="PANTHER" id="PTHR46679">
    <property type="match status" value="1"/>
</dbReference>
<proteinExistence type="inferred from homology"/>
<dbReference type="InterPro" id="IPR014025">
    <property type="entry name" value="Glutaredoxin_subgr"/>
</dbReference>
<evidence type="ECO:0000256" key="3">
    <source>
        <dbReference type="ARBA" id="ARBA00022982"/>
    </source>
</evidence>
<dbReference type="GO" id="GO:0015035">
    <property type="term" value="F:protein-disulfide reductase activity"/>
    <property type="evidence" value="ECO:0007669"/>
    <property type="project" value="TreeGrafter"/>
</dbReference>
<comment type="similarity">
    <text evidence="1 6">Belongs to the glutaredoxin family.</text>
</comment>
<evidence type="ECO:0000313" key="8">
    <source>
        <dbReference type="EMBL" id="KJV07749.1"/>
    </source>
</evidence>
<dbReference type="PRINTS" id="PR00160">
    <property type="entry name" value="GLUTAREDOXIN"/>
</dbReference>
<dbReference type="PROSITE" id="PS00195">
    <property type="entry name" value="GLUTAREDOXIN_1"/>
    <property type="match status" value="1"/>
</dbReference>
<dbReference type="EMBL" id="LAJX01000019">
    <property type="protein sequence ID" value="KJV07749.1"/>
    <property type="molecule type" value="Genomic_DNA"/>
</dbReference>
<dbReference type="InterPro" id="IPR036249">
    <property type="entry name" value="Thioredoxin-like_sf"/>
</dbReference>
<evidence type="ECO:0000256" key="1">
    <source>
        <dbReference type="ARBA" id="ARBA00007787"/>
    </source>
</evidence>
<keyword evidence="6" id="KW-0963">Cytoplasm</keyword>
<reference evidence="8 9" key="2">
    <citation type="journal article" date="2016" name="Microb. Ecol.">
        <title>Genome Characteristics of a Novel Type I Methanotroph (Sn10-6) Isolated from a Flooded Indian Rice Field.</title>
        <authorList>
            <person name="Rahalkar M.C."/>
            <person name="Pandit P.S."/>
            <person name="Dhakephalkar P.K."/>
            <person name="Pore S."/>
            <person name="Arora P."/>
            <person name="Kapse N."/>
        </authorList>
    </citation>
    <scope>NUCLEOTIDE SEQUENCE [LARGE SCALE GENOMIC DNA]</scope>
    <source>
        <strain evidence="8 9">Sn10-6</strain>
    </source>
</reference>
<comment type="caution">
    <text evidence="8">The sequence shown here is derived from an EMBL/GenBank/DDBJ whole genome shotgun (WGS) entry which is preliminary data.</text>
</comment>
<dbReference type="CDD" id="cd03418">
    <property type="entry name" value="GRX_GRXb_1_3_like"/>
    <property type="match status" value="1"/>
</dbReference>
<name>A0A0F3IQ91_9GAMM</name>
<dbReference type="SUPFAM" id="SSF52833">
    <property type="entry name" value="Thioredoxin-like"/>
    <property type="match status" value="1"/>
</dbReference>
<protein>
    <recommendedName>
        <fullName evidence="6">Glutaredoxin</fullName>
    </recommendedName>
</protein>
<dbReference type="Proteomes" id="UP000033684">
    <property type="component" value="Unassembled WGS sequence"/>
</dbReference>
<dbReference type="InterPro" id="IPR011900">
    <property type="entry name" value="GRX_bact"/>
</dbReference>
<dbReference type="OrthoDB" id="9814618at2"/>
<accession>A0A0F3IQ91</accession>
<evidence type="ECO:0000256" key="2">
    <source>
        <dbReference type="ARBA" id="ARBA00022448"/>
    </source>
</evidence>
<reference evidence="9" key="1">
    <citation type="submission" date="2015-03" db="EMBL/GenBank/DDBJ databases">
        <title>Draft genome sequence of a novel methanotroph (Sn10-6) isolated from flooded ricefield rhizosphere in India.</title>
        <authorList>
            <person name="Pandit P.S."/>
            <person name="Pore S.D."/>
            <person name="Arora P."/>
            <person name="Kapse N.G."/>
            <person name="Dhakephalkar P.K."/>
            <person name="Rahalkar M.C."/>
        </authorList>
    </citation>
    <scope>NUCLEOTIDE SEQUENCE [LARGE SCALE GENOMIC DNA]</scope>
    <source>
        <strain evidence="9">Sn10-6</strain>
    </source>
</reference>
<evidence type="ECO:0000256" key="4">
    <source>
        <dbReference type="ARBA" id="ARBA00023157"/>
    </source>
</evidence>
<gene>
    <name evidence="8" type="ORF">VZ94_02630</name>
</gene>
<keyword evidence="2 6" id="KW-0813">Transport</keyword>
<dbReference type="GO" id="GO:0045454">
    <property type="term" value="P:cell redox homeostasis"/>
    <property type="evidence" value="ECO:0007669"/>
    <property type="project" value="InterPro"/>
</dbReference>
<evidence type="ECO:0000256" key="5">
    <source>
        <dbReference type="ARBA" id="ARBA00023284"/>
    </source>
</evidence>
<dbReference type="Pfam" id="PF00462">
    <property type="entry name" value="Glutaredoxin"/>
    <property type="match status" value="1"/>
</dbReference>
<sequence length="84" mass="9708">MPEILIYTTRICPYCTMAKRLLDDKGAAYTEINVDNNAQLRQEMMIKTQRRTVPQIFIGDTHVGGFDELYALERQKQLDALLTD</sequence>
<dbReference type="PATRIC" id="fig|1632867.3.peg.2091"/>
<dbReference type="InterPro" id="IPR002109">
    <property type="entry name" value="Glutaredoxin"/>
</dbReference>
<keyword evidence="9" id="KW-1185">Reference proteome</keyword>
<organism evidence="8 9">
    <name type="scientific">Methylocucumis oryzae</name>
    <dbReference type="NCBI Taxonomy" id="1632867"/>
    <lineage>
        <taxon>Bacteria</taxon>
        <taxon>Pseudomonadati</taxon>
        <taxon>Pseudomonadota</taxon>
        <taxon>Gammaproteobacteria</taxon>
        <taxon>Methylococcales</taxon>
        <taxon>Methylococcaceae</taxon>
        <taxon>Methylocucumis</taxon>
    </lineage>
</organism>
<dbReference type="AlphaFoldDB" id="A0A0F3IQ91"/>
<dbReference type="PANTHER" id="PTHR46679:SF1">
    <property type="entry name" value="GLUTAREDOXIN-2, MITOCHONDRIAL"/>
    <property type="match status" value="1"/>
</dbReference>
<dbReference type="InterPro" id="IPR011767">
    <property type="entry name" value="GLR_AS"/>
</dbReference>
<dbReference type="RefSeq" id="WP_045778051.1">
    <property type="nucleotide sequence ID" value="NZ_LAJX01000019.1"/>
</dbReference>
<keyword evidence="3 6" id="KW-0249">Electron transport</keyword>
<dbReference type="PROSITE" id="PS51354">
    <property type="entry name" value="GLUTAREDOXIN_2"/>
    <property type="match status" value="1"/>
</dbReference>
<dbReference type="Gene3D" id="3.40.30.10">
    <property type="entry name" value="Glutaredoxin"/>
    <property type="match status" value="1"/>
</dbReference>
<evidence type="ECO:0000259" key="7">
    <source>
        <dbReference type="Pfam" id="PF00462"/>
    </source>
</evidence>
<dbReference type="NCBIfam" id="TIGR02181">
    <property type="entry name" value="GRX_bact"/>
    <property type="match status" value="1"/>
</dbReference>
<keyword evidence="4" id="KW-1015">Disulfide bond</keyword>
<dbReference type="GO" id="GO:0015038">
    <property type="term" value="F:glutathione disulfide oxidoreductase activity"/>
    <property type="evidence" value="ECO:0007669"/>
    <property type="project" value="UniProtKB-UniRule"/>
</dbReference>
<evidence type="ECO:0000256" key="6">
    <source>
        <dbReference type="RuleBase" id="RU364065"/>
    </source>
</evidence>
<comment type="function">
    <text evidence="6">Has a glutathione-disulfide oxidoreductase activity in the presence of NADPH and glutathione reductase. Reduces low molecular weight disulfides and proteins.</text>
</comment>
<keyword evidence="5 6" id="KW-0676">Redox-active center</keyword>
<feature type="domain" description="Glutaredoxin" evidence="7">
    <location>
        <begin position="4"/>
        <end position="63"/>
    </location>
</feature>
<evidence type="ECO:0000313" key="9">
    <source>
        <dbReference type="Proteomes" id="UP000033684"/>
    </source>
</evidence>